<keyword evidence="2" id="KW-1185">Reference proteome</keyword>
<gene>
    <name evidence="1" type="ORF">MRATA1EN1_LOCUS29098</name>
</gene>
<name>A0ABN9A6X9_RANTA</name>
<accession>A0ABN9A6X9</accession>
<reference evidence="1" key="1">
    <citation type="submission" date="2023-04" db="EMBL/GenBank/DDBJ databases">
        <authorList>
            <consortium name="ELIXIR-Norway"/>
        </authorList>
    </citation>
    <scope>NUCLEOTIDE SEQUENCE [LARGE SCALE GENOMIC DNA]</scope>
</reference>
<proteinExistence type="predicted"/>
<evidence type="ECO:0000313" key="1">
    <source>
        <dbReference type="EMBL" id="CAI9180136.1"/>
    </source>
</evidence>
<organism evidence="1 2">
    <name type="scientific">Rangifer tarandus platyrhynchus</name>
    <name type="common">Svalbard reindeer</name>
    <dbReference type="NCBI Taxonomy" id="3082113"/>
    <lineage>
        <taxon>Eukaryota</taxon>
        <taxon>Metazoa</taxon>
        <taxon>Chordata</taxon>
        <taxon>Craniata</taxon>
        <taxon>Vertebrata</taxon>
        <taxon>Euteleostomi</taxon>
        <taxon>Mammalia</taxon>
        <taxon>Eutheria</taxon>
        <taxon>Laurasiatheria</taxon>
        <taxon>Artiodactyla</taxon>
        <taxon>Ruminantia</taxon>
        <taxon>Pecora</taxon>
        <taxon>Cervidae</taxon>
        <taxon>Odocoileinae</taxon>
        <taxon>Rangifer</taxon>
    </lineage>
</organism>
<dbReference type="EMBL" id="OX460343">
    <property type="protein sequence ID" value="CAI9180136.1"/>
    <property type="molecule type" value="Genomic_DNA"/>
</dbReference>
<evidence type="ECO:0000313" key="2">
    <source>
        <dbReference type="Proteomes" id="UP001176941"/>
    </source>
</evidence>
<sequence>MKHSRLILQMKKLRLEDKVTGSVKATLFLRRNAVVGQWASCSSTGGLSSLAGVSSNIPITKWQVRSALIYFKETHSTDSVGHLRKRVCVSRWKYVGWVMSGRTIPAVLGKGWRFPSIGPLPTIWSLMVLEGVYH</sequence>
<protein>
    <submittedName>
        <fullName evidence="1">Uncharacterized protein</fullName>
    </submittedName>
</protein>
<dbReference type="Proteomes" id="UP001176941">
    <property type="component" value="Chromosome X"/>
</dbReference>